<keyword evidence="5 8" id="KW-0560">Oxidoreductase</keyword>
<keyword evidence="3 8" id="KW-0349">Heme</keyword>
<accession>A0ABP1D292</accession>
<evidence type="ECO:0000256" key="3">
    <source>
        <dbReference type="ARBA" id="ARBA00022617"/>
    </source>
</evidence>
<keyword evidence="10" id="KW-0812">Transmembrane</keyword>
<evidence type="ECO:0000313" key="12">
    <source>
        <dbReference type="Proteomes" id="UP001497453"/>
    </source>
</evidence>
<dbReference type="InterPro" id="IPR036396">
    <property type="entry name" value="Cyt_P450_sf"/>
</dbReference>
<keyword evidence="12" id="KW-1185">Reference proteome</keyword>
<dbReference type="PANTHER" id="PTHR24287:SF1">
    <property type="entry name" value="P450, PUTATIVE (EUROFUNG)-RELATED"/>
    <property type="match status" value="1"/>
</dbReference>
<evidence type="ECO:0000256" key="6">
    <source>
        <dbReference type="ARBA" id="ARBA00023004"/>
    </source>
</evidence>
<dbReference type="InterPro" id="IPR001128">
    <property type="entry name" value="Cyt_P450"/>
</dbReference>
<evidence type="ECO:0008006" key="13">
    <source>
        <dbReference type="Google" id="ProtNLM"/>
    </source>
</evidence>
<feature type="transmembrane region" description="Helical" evidence="10">
    <location>
        <begin position="12"/>
        <end position="33"/>
    </location>
</feature>
<dbReference type="InterPro" id="IPR002401">
    <property type="entry name" value="Cyt_P450_E_grp-I"/>
</dbReference>
<reference evidence="12" key="1">
    <citation type="submission" date="2024-04" db="EMBL/GenBank/DDBJ databases">
        <authorList>
            <person name="Shaw F."/>
            <person name="Minotto A."/>
        </authorList>
    </citation>
    <scope>NUCLEOTIDE SEQUENCE [LARGE SCALE GENOMIC DNA]</scope>
</reference>
<name>A0ABP1D292_9APHY</name>
<keyword evidence="6 8" id="KW-0408">Iron</keyword>
<dbReference type="Pfam" id="PF00067">
    <property type="entry name" value="p450"/>
    <property type="match status" value="1"/>
</dbReference>
<dbReference type="InterPro" id="IPR047146">
    <property type="entry name" value="Cyt_P450_E_CYP52_fungi"/>
</dbReference>
<dbReference type="CDD" id="cd11063">
    <property type="entry name" value="CYP52"/>
    <property type="match status" value="1"/>
</dbReference>
<dbReference type="SUPFAM" id="SSF48264">
    <property type="entry name" value="Cytochrome P450"/>
    <property type="match status" value="1"/>
</dbReference>
<keyword evidence="7 8" id="KW-0503">Monooxygenase</keyword>
<evidence type="ECO:0000256" key="9">
    <source>
        <dbReference type="SAM" id="MobiDB-lite"/>
    </source>
</evidence>
<dbReference type="Gene3D" id="1.10.630.10">
    <property type="entry name" value="Cytochrome P450"/>
    <property type="match status" value="1"/>
</dbReference>
<evidence type="ECO:0000256" key="8">
    <source>
        <dbReference type="RuleBase" id="RU000461"/>
    </source>
</evidence>
<evidence type="ECO:0000256" key="5">
    <source>
        <dbReference type="ARBA" id="ARBA00023002"/>
    </source>
</evidence>
<dbReference type="Proteomes" id="UP001497453">
    <property type="component" value="Chromosome 2"/>
</dbReference>
<feature type="region of interest" description="Disordered" evidence="9">
    <location>
        <begin position="561"/>
        <end position="581"/>
    </location>
</feature>
<evidence type="ECO:0000256" key="7">
    <source>
        <dbReference type="ARBA" id="ARBA00023033"/>
    </source>
</evidence>
<organism evidence="11 12">
    <name type="scientific">Somion occarium</name>
    <dbReference type="NCBI Taxonomy" id="3059160"/>
    <lineage>
        <taxon>Eukaryota</taxon>
        <taxon>Fungi</taxon>
        <taxon>Dikarya</taxon>
        <taxon>Basidiomycota</taxon>
        <taxon>Agaricomycotina</taxon>
        <taxon>Agaricomycetes</taxon>
        <taxon>Polyporales</taxon>
        <taxon>Cerrenaceae</taxon>
        <taxon>Somion</taxon>
    </lineage>
</organism>
<dbReference type="PRINTS" id="PR00463">
    <property type="entry name" value="EP450I"/>
</dbReference>
<feature type="transmembrane region" description="Helical" evidence="10">
    <location>
        <begin position="39"/>
        <end position="62"/>
    </location>
</feature>
<evidence type="ECO:0000256" key="1">
    <source>
        <dbReference type="ARBA" id="ARBA00001971"/>
    </source>
</evidence>
<dbReference type="PANTHER" id="PTHR24287">
    <property type="entry name" value="P450, PUTATIVE (EUROFUNG)-RELATED"/>
    <property type="match status" value="1"/>
</dbReference>
<dbReference type="EMBL" id="OZ037945">
    <property type="protein sequence ID" value="CAL1701113.1"/>
    <property type="molecule type" value="Genomic_DNA"/>
</dbReference>
<comment type="cofactor">
    <cofactor evidence="1">
        <name>heme</name>
        <dbReference type="ChEBI" id="CHEBI:30413"/>
    </cofactor>
</comment>
<dbReference type="PROSITE" id="PS00086">
    <property type="entry name" value="CYTOCHROME_P450"/>
    <property type="match status" value="1"/>
</dbReference>
<evidence type="ECO:0000256" key="10">
    <source>
        <dbReference type="SAM" id="Phobius"/>
    </source>
</evidence>
<evidence type="ECO:0000256" key="2">
    <source>
        <dbReference type="ARBA" id="ARBA00010617"/>
    </source>
</evidence>
<protein>
    <recommendedName>
        <fullName evidence="13">Cytochrome P450</fullName>
    </recommendedName>
</protein>
<dbReference type="PRINTS" id="PR00385">
    <property type="entry name" value="P450"/>
</dbReference>
<dbReference type="InterPro" id="IPR017972">
    <property type="entry name" value="Cyt_P450_CS"/>
</dbReference>
<evidence type="ECO:0000313" key="11">
    <source>
        <dbReference type="EMBL" id="CAL1701113.1"/>
    </source>
</evidence>
<sequence length="613" mass="69981">MRSIPPGIPALLRSLLILAIPITTVLGIARVLSLSGYTVPTWVIIVVQLISIPTYVAARIWFGLWRIRRNAARSGGVMPPRWRGKGIGDISLTVELMGLWKRGYISDGFTEAISRLGQTIDIQVLWEHSIVTTDVNIIKTILATDFNNWVKGGHFEIVNMTMFDCFTGEEFQHSMYSVLGTGVFNSDGDMWKFHRSMTRPFFSRDRISHFDLFDRHAEVTINKIKERMKMGEAIDFQDLISRFTLDSATEFLFGSCVHSLQSYLPYPSTSSSPFKSTSNELSRPEAFAKAFQKAQEVIASRSRIGPTWRFLEILSDKTAKPMHVVDDFLDPILRAALKKKANQDAGFEKKRGLEVEEDETLLDHLVRFTADPVVLHDEILNIMIAGRDTTAGTLTFLVYLLSQHPQALQRLRREILSVVGPTRRPTYDDIREMKFLRAVINETLRLFPSVPWNVRYPVQDILLPNASDPTKPWFIPKMTPVAYSVFLMHRNTDYWGPDAEEFDPDRFLDERLHKYLTPNPFIFLPFNAGPRICLGQQFAYNEMSFFMVRFLQNFSDISFNPSAQDPSTRPPAQWAKLPGRKGKDKVFPKAHLTLYVNGGLWLNMEEAEASESV</sequence>
<proteinExistence type="inferred from homology"/>
<keyword evidence="10" id="KW-0472">Membrane</keyword>
<gene>
    <name evidence="11" type="ORF">GFSPODELE1_LOCUS3435</name>
</gene>
<comment type="similarity">
    <text evidence="2 8">Belongs to the cytochrome P450 family.</text>
</comment>
<keyword evidence="4 8" id="KW-0479">Metal-binding</keyword>
<evidence type="ECO:0000256" key="4">
    <source>
        <dbReference type="ARBA" id="ARBA00022723"/>
    </source>
</evidence>
<keyword evidence="10" id="KW-1133">Transmembrane helix</keyword>